<keyword evidence="2" id="KW-0812">Transmembrane</keyword>
<keyword evidence="3" id="KW-0732">Signal</keyword>
<dbReference type="EMBL" id="FAUW01000005">
    <property type="protein sequence ID" value="CUU88607.1"/>
    <property type="molecule type" value="Genomic_DNA"/>
</dbReference>
<keyword evidence="2" id="KW-1133">Transmembrane helix</keyword>
<feature type="region of interest" description="Disordered" evidence="1">
    <location>
        <begin position="865"/>
        <end position="884"/>
    </location>
</feature>
<feature type="transmembrane region" description="Helical" evidence="2">
    <location>
        <begin position="52"/>
        <end position="70"/>
    </location>
</feature>
<feature type="transmembrane region" description="Helical" evidence="2">
    <location>
        <begin position="82"/>
        <end position="100"/>
    </location>
</feature>
<keyword evidence="2" id="KW-0472">Membrane</keyword>
<protein>
    <submittedName>
        <fullName evidence="4">TraG-like protein</fullName>
    </submittedName>
</protein>
<dbReference type="RefSeq" id="WP_059431340.1">
    <property type="nucleotide sequence ID" value="NZ_FAUW01000005.1"/>
</dbReference>
<evidence type="ECO:0000313" key="5">
    <source>
        <dbReference type="Proteomes" id="UP000052257"/>
    </source>
</evidence>
<feature type="transmembrane region" description="Helical" evidence="2">
    <location>
        <begin position="458"/>
        <end position="477"/>
    </location>
</feature>
<feature type="signal peptide" evidence="3">
    <location>
        <begin position="1"/>
        <end position="18"/>
    </location>
</feature>
<name>A0A9W5EWL7_CAMHY</name>
<feature type="region of interest" description="Disordered" evidence="1">
    <location>
        <begin position="638"/>
        <end position="678"/>
    </location>
</feature>
<dbReference type="AlphaFoldDB" id="A0A9W5EWL7"/>
<proteinExistence type="predicted"/>
<evidence type="ECO:0000313" key="4">
    <source>
        <dbReference type="EMBL" id="CUU88607.1"/>
    </source>
</evidence>
<feature type="transmembrane region" description="Helical" evidence="2">
    <location>
        <begin position="484"/>
        <end position="502"/>
    </location>
</feature>
<evidence type="ECO:0000256" key="1">
    <source>
        <dbReference type="SAM" id="MobiDB-lite"/>
    </source>
</evidence>
<feature type="chain" id="PRO_5040914195" evidence="3">
    <location>
        <begin position="19"/>
        <end position="987"/>
    </location>
</feature>
<feature type="compositionally biased region" description="Polar residues" evidence="1">
    <location>
        <begin position="970"/>
        <end position="987"/>
    </location>
</feature>
<evidence type="ECO:0000256" key="3">
    <source>
        <dbReference type="SAM" id="SignalP"/>
    </source>
</evidence>
<feature type="transmembrane region" description="Helical" evidence="2">
    <location>
        <begin position="400"/>
        <end position="424"/>
    </location>
</feature>
<comment type="caution">
    <text evidence="4">The sequence shown here is derived from an EMBL/GenBank/DDBJ whole genome shotgun (WGS) entry which is preliminary data.</text>
</comment>
<feature type="region of interest" description="Disordered" evidence="1">
    <location>
        <begin position="967"/>
        <end position="987"/>
    </location>
</feature>
<dbReference type="Proteomes" id="UP000052257">
    <property type="component" value="Unassembled WGS sequence"/>
</dbReference>
<evidence type="ECO:0000256" key="2">
    <source>
        <dbReference type="SAM" id="Phobius"/>
    </source>
</evidence>
<feature type="transmembrane region" description="Helical" evidence="2">
    <location>
        <begin position="375"/>
        <end position="393"/>
    </location>
</feature>
<organism evidence="4 5">
    <name type="scientific">Campylobacter hyointestinalis subsp. hyointestinalis</name>
    <dbReference type="NCBI Taxonomy" id="91352"/>
    <lineage>
        <taxon>Bacteria</taxon>
        <taxon>Pseudomonadati</taxon>
        <taxon>Campylobacterota</taxon>
        <taxon>Epsilonproteobacteria</taxon>
        <taxon>Campylobacterales</taxon>
        <taxon>Campylobacteraceae</taxon>
        <taxon>Campylobacter</taxon>
    </lineage>
</organism>
<reference evidence="4 5" key="1">
    <citation type="submission" date="2015-11" db="EMBL/GenBank/DDBJ databases">
        <authorList>
            <consortium name="Pathogen Informatics"/>
        </authorList>
    </citation>
    <scope>NUCLEOTIDE SEQUENCE [LARGE SCALE GENOMIC DNA]</scope>
    <source>
        <strain evidence="4 5">006A-0191</strain>
    </source>
</reference>
<accession>A0A9W5EWL7</accession>
<gene>
    <name evidence="4" type="ORF">ERS739220_01903</name>
</gene>
<sequence length="987" mass="106814">MIKKILLLITLLSCPIFAADVGFLDAIWVWGDGELLAKMISTMYVILNEPTFVGPIGKTCACIAAFSILFSLMAKQASGIEYAAKITFYMLLTVFLWKGFLEVEQKPINRVYLLNMNEATGGKWATCTPVNGDNNCYLPWATKYIMTAATTAERAFVAVIEKASVSTNAQTYSFKSMGYGYSFDIYQAADRQLPPSWATKTYNAFWDNCIIYEINSGRKTLDDIIRSKDLSVDILTPNSARLTTIYTKDKPKGYLSSCSEVDLGHLTGNETCQTIASNAPNSANKDKDQLCVGYQNFAQLMLNTAKDADSIIKQQIMIKMTNRAIRSSMIVAGLDPNAMAGGLVTADREQRTKWASMGLMAKEWLPTIRDIMQSFAPVFALFGVFGAILVGNIRPIGMFVGFVATLIVWSVCLEFINIATYHYLSLSIPNMFGFDIGRDEIRTTMLTSNYINDEFQKAASFMGYMAIAAYAIAQGVVSMASGKIGAAFAGSVSGLGLSSFAVRSAAQGKIETPMSNVGPDGVTNWNALRSDKEVINSYGGFARTAIDDRGNEVTTTNYGGSNGLDFKSVSGAKMSINGDNVSSFSMEALGINATNGINQRLSNTQSEAIKRTETAKETLARSNQTLESIVQEGIQNKSFGLSNTGSSEQVISDSRTGEKGSSVSKGNDNKNAIDTSVTGNFSGKVTGEVGTPFSGIVGSKASVTGETGVTVAGRGSNTNTDNIKSDKTDSLKYAQTQLDSFKQSDSYNTAEGKAYAERLQNAIIQTQQDQKAYEEALTKEQSISKLVEDTKTNGFNAQYDVLREMAQDAYNQGGIDGAKDFLDSTKNYEKFSANLQAYLDKKYGGGLDEANAKFDKESANANKQLFDGKNAANTRTNLGTGDKVNNLENEIPVVETTVSPTVTTDQEKINKGLNDHLTNNGGVVPLNGLNPYGGRVGSDLVNLNQKAGETMVDIAKNWNTDKYSLGLQPDQVNGSNPLNNFKQVSDK</sequence>